<comment type="caution">
    <text evidence="1">The sequence shown here is derived from an EMBL/GenBank/DDBJ whole genome shotgun (WGS) entry which is preliminary data.</text>
</comment>
<evidence type="ECO:0000313" key="2">
    <source>
        <dbReference type="Proteomes" id="UP000215914"/>
    </source>
</evidence>
<organism evidence="1 2">
    <name type="scientific">Helianthus annuus</name>
    <name type="common">Common sunflower</name>
    <dbReference type="NCBI Taxonomy" id="4232"/>
    <lineage>
        <taxon>Eukaryota</taxon>
        <taxon>Viridiplantae</taxon>
        <taxon>Streptophyta</taxon>
        <taxon>Embryophyta</taxon>
        <taxon>Tracheophyta</taxon>
        <taxon>Spermatophyta</taxon>
        <taxon>Magnoliopsida</taxon>
        <taxon>eudicotyledons</taxon>
        <taxon>Gunneridae</taxon>
        <taxon>Pentapetalae</taxon>
        <taxon>asterids</taxon>
        <taxon>campanulids</taxon>
        <taxon>Asterales</taxon>
        <taxon>Asteraceae</taxon>
        <taxon>Asteroideae</taxon>
        <taxon>Heliantheae alliance</taxon>
        <taxon>Heliantheae</taxon>
        <taxon>Helianthus</taxon>
    </lineage>
</organism>
<gene>
    <name evidence="1" type="ORF">HanXRQr2_Chr09g0413571</name>
</gene>
<protein>
    <submittedName>
        <fullName evidence="1">Uncharacterized protein</fullName>
    </submittedName>
</protein>
<sequence length="108" mass="12049">MDLVEVHPLLCSRVPEACSSTYQPGSATKHFVVPHPHVYFFRPAAAVEDVPGRASPLPIARLGLYLSVHFLYSNASHAFNNVYVYKLSFLPNEPSARVTGRIKVRWGK</sequence>
<accession>A0A9K3IAC1</accession>
<name>A0A9K3IAC1_HELAN</name>
<reference evidence="1" key="1">
    <citation type="journal article" date="2017" name="Nature">
        <title>The sunflower genome provides insights into oil metabolism, flowering and Asterid evolution.</title>
        <authorList>
            <person name="Badouin H."/>
            <person name="Gouzy J."/>
            <person name="Grassa C.J."/>
            <person name="Murat F."/>
            <person name="Staton S.E."/>
            <person name="Cottret L."/>
            <person name="Lelandais-Briere C."/>
            <person name="Owens G.L."/>
            <person name="Carrere S."/>
            <person name="Mayjonade B."/>
            <person name="Legrand L."/>
            <person name="Gill N."/>
            <person name="Kane N.C."/>
            <person name="Bowers J.E."/>
            <person name="Hubner S."/>
            <person name="Bellec A."/>
            <person name="Berard A."/>
            <person name="Berges H."/>
            <person name="Blanchet N."/>
            <person name="Boniface M.C."/>
            <person name="Brunel D."/>
            <person name="Catrice O."/>
            <person name="Chaidir N."/>
            <person name="Claudel C."/>
            <person name="Donnadieu C."/>
            <person name="Faraut T."/>
            <person name="Fievet G."/>
            <person name="Helmstetter N."/>
            <person name="King M."/>
            <person name="Knapp S.J."/>
            <person name="Lai Z."/>
            <person name="Le Paslier M.C."/>
            <person name="Lippi Y."/>
            <person name="Lorenzon L."/>
            <person name="Mandel J.R."/>
            <person name="Marage G."/>
            <person name="Marchand G."/>
            <person name="Marquand E."/>
            <person name="Bret-Mestries E."/>
            <person name="Morien E."/>
            <person name="Nambeesan S."/>
            <person name="Nguyen T."/>
            <person name="Pegot-Espagnet P."/>
            <person name="Pouilly N."/>
            <person name="Raftis F."/>
            <person name="Sallet E."/>
            <person name="Schiex T."/>
            <person name="Thomas J."/>
            <person name="Vandecasteele C."/>
            <person name="Vares D."/>
            <person name="Vear F."/>
            <person name="Vautrin S."/>
            <person name="Crespi M."/>
            <person name="Mangin B."/>
            <person name="Burke J.M."/>
            <person name="Salse J."/>
            <person name="Munos S."/>
            <person name="Vincourt P."/>
            <person name="Rieseberg L.H."/>
            <person name="Langlade N.B."/>
        </authorList>
    </citation>
    <scope>NUCLEOTIDE SEQUENCE</scope>
    <source>
        <tissue evidence="1">Leaves</tissue>
    </source>
</reference>
<dbReference type="Proteomes" id="UP000215914">
    <property type="component" value="Unassembled WGS sequence"/>
</dbReference>
<evidence type="ECO:0000313" key="1">
    <source>
        <dbReference type="EMBL" id="KAF5793097.1"/>
    </source>
</evidence>
<proteinExistence type="predicted"/>
<keyword evidence="2" id="KW-1185">Reference proteome</keyword>
<reference evidence="1" key="2">
    <citation type="submission" date="2020-06" db="EMBL/GenBank/DDBJ databases">
        <title>Helianthus annuus Genome sequencing and assembly Release 2.</title>
        <authorList>
            <person name="Gouzy J."/>
            <person name="Langlade N."/>
            <person name="Munos S."/>
        </authorList>
    </citation>
    <scope>NUCLEOTIDE SEQUENCE</scope>
    <source>
        <tissue evidence="1">Leaves</tissue>
    </source>
</reference>
<dbReference type="AlphaFoldDB" id="A0A9K3IAC1"/>
<dbReference type="Gramene" id="mRNA:HanXRQr2_Chr09g0413571">
    <property type="protein sequence ID" value="mRNA:HanXRQr2_Chr09g0413571"/>
    <property type="gene ID" value="HanXRQr2_Chr09g0413571"/>
</dbReference>
<dbReference type="EMBL" id="MNCJ02000324">
    <property type="protein sequence ID" value="KAF5793097.1"/>
    <property type="molecule type" value="Genomic_DNA"/>
</dbReference>